<dbReference type="STRING" id="29341.RSJ17_02985"/>
<dbReference type="Pfam" id="PF00440">
    <property type="entry name" value="TetR_N"/>
    <property type="match status" value="1"/>
</dbReference>
<evidence type="ECO:0000313" key="4">
    <source>
        <dbReference type="EMBL" id="KIE45922.1"/>
    </source>
</evidence>
<gene>
    <name evidence="4" type="ORF">U732_2136</name>
</gene>
<dbReference type="PROSITE" id="PS50977">
    <property type="entry name" value="HTH_TETR_2"/>
    <property type="match status" value="1"/>
</dbReference>
<dbReference type="Proteomes" id="UP000031366">
    <property type="component" value="Unassembled WGS sequence"/>
</dbReference>
<keyword evidence="5" id="KW-1185">Reference proteome</keyword>
<reference evidence="4 5" key="1">
    <citation type="journal article" date="2015" name="Infect. Genet. Evol.">
        <title>Genomic sequences of six botulinum neurotoxin-producing strains representing three clostridial species illustrate the mobility and diversity of botulinum neurotoxin genes.</title>
        <authorList>
            <person name="Smith T.J."/>
            <person name="Hill K.K."/>
            <person name="Xie G."/>
            <person name="Foley B.T."/>
            <person name="Williamson C.H."/>
            <person name="Foster J.T."/>
            <person name="Johnson S.L."/>
            <person name="Chertkov O."/>
            <person name="Teshima H."/>
            <person name="Gibbons H.S."/>
            <person name="Johnsky L.A."/>
            <person name="Karavis M.A."/>
            <person name="Smith L.A."/>
        </authorList>
    </citation>
    <scope>NUCLEOTIDE SEQUENCE [LARGE SCALE GENOMIC DNA]</scope>
    <source>
        <strain evidence="4 5">CDC 2741</strain>
    </source>
</reference>
<feature type="domain" description="HTH tetR-type" evidence="3">
    <location>
        <begin position="9"/>
        <end position="69"/>
    </location>
</feature>
<name>A0A0C1QY34_9CLOT</name>
<evidence type="ECO:0000259" key="3">
    <source>
        <dbReference type="PROSITE" id="PS50977"/>
    </source>
</evidence>
<comment type="caution">
    <text evidence="4">The sequence shown here is derived from an EMBL/GenBank/DDBJ whole genome shotgun (WGS) entry which is preliminary data.</text>
</comment>
<proteinExistence type="predicted"/>
<dbReference type="AlphaFoldDB" id="A0A0C1QY34"/>
<dbReference type="GO" id="GO:0003677">
    <property type="term" value="F:DNA binding"/>
    <property type="evidence" value="ECO:0007669"/>
    <property type="project" value="UniProtKB-UniRule"/>
</dbReference>
<dbReference type="InterPro" id="IPR001647">
    <property type="entry name" value="HTH_TetR"/>
</dbReference>
<organism evidence="4 5">
    <name type="scientific">Clostridium argentinense CDC 2741</name>
    <dbReference type="NCBI Taxonomy" id="1418104"/>
    <lineage>
        <taxon>Bacteria</taxon>
        <taxon>Bacillati</taxon>
        <taxon>Bacillota</taxon>
        <taxon>Clostridia</taxon>
        <taxon>Eubacteriales</taxon>
        <taxon>Clostridiaceae</taxon>
        <taxon>Clostridium</taxon>
    </lineage>
</organism>
<dbReference type="InterPro" id="IPR009057">
    <property type="entry name" value="Homeodomain-like_sf"/>
</dbReference>
<dbReference type="EMBL" id="AYSO01000018">
    <property type="protein sequence ID" value="KIE45922.1"/>
    <property type="molecule type" value="Genomic_DNA"/>
</dbReference>
<keyword evidence="1 2" id="KW-0238">DNA-binding</keyword>
<evidence type="ECO:0000256" key="2">
    <source>
        <dbReference type="PROSITE-ProRule" id="PRU00335"/>
    </source>
</evidence>
<dbReference type="Gene3D" id="1.10.357.10">
    <property type="entry name" value="Tetracycline Repressor, domain 2"/>
    <property type="match status" value="1"/>
</dbReference>
<dbReference type="OrthoDB" id="5366068at2"/>
<evidence type="ECO:0000256" key="1">
    <source>
        <dbReference type="ARBA" id="ARBA00023125"/>
    </source>
</evidence>
<feature type="DNA-binding region" description="H-T-H motif" evidence="2">
    <location>
        <begin position="32"/>
        <end position="51"/>
    </location>
</feature>
<protein>
    <submittedName>
        <fullName evidence="4">Bacterial regulatory s, tetR family protein</fullName>
    </submittedName>
</protein>
<dbReference type="RefSeq" id="WP_039634315.1">
    <property type="nucleotide sequence ID" value="NZ_AYSO01000018.1"/>
</dbReference>
<evidence type="ECO:0000313" key="5">
    <source>
        <dbReference type="Proteomes" id="UP000031366"/>
    </source>
</evidence>
<sequence length="223" mass="26340">MAKTALEKKQVMISFIDAASQIMDSEGIESITARRVANLAGHNVAIIYRYFNNLDHLIFFVCVKYYNKYVHDLYNYVNINDNTIKIYYNIWKCFCVHSFNNPQIFKAMFLNNINQSFTQAINNYYELFPEELESLPKELSHMLDKENIHDRDKAVLLKAAEDNYIDKKDLNEISEVIIIFYEGILTRLISDYHKYTKEDALNLTLKFIRQILKSYCLKDINLN</sequence>
<accession>A0A0C1QY34</accession>
<dbReference type="SUPFAM" id="SSF46689">
    <property type="entry name" value="Homeodomain-like"/>
    <property type="match status" value="1"/>
</dbReference>